<name>A0A0S3PQC1_9BRAD</name>
<dbReference type="Pfam" id="PF00111">
    <property type="entry name" value="Fer2"/>
    <property type="match status" value="1"/>
</dbReference>
<evidence type="ECO:0000256" key="5">
    <source>
        <dbReference type="ARBA" id="ARBA00023014"/>
    </source>
</evidence>
<dbReference type="InterPro" id="IPR006058">
    <property type="entry name" value="2Fe2S_fd_BS"/>
</dbReference>
<proteinExistence type="predicted"/>
<evidence type="ECO:0000256" key="4">
    <source>
        <dbReference type="ARBA" id="ARBA00023004"/>
    </source>
</evidence>
<dbReference type="FunFam" id="1.10.150.120:FF:000003">
    <property type="entry name" value="Carbon monoxide dehydrogenase, small subunit"/>
    <property type="match status" value="1"/>
</dbReference>
<dbReference type="PROSITE" id="PS51085">
    <property type="entry name" value="2FE2S_FER_2"/>
    <property type="match status" value="1"/>
</dbReference>
<dbReference type="Pfam" id="PF01799">
    <property type="entry name" value="Fer2_2"/>
    <property type="match status" value="1"/>
</dbReference>
<dbReference type="EC" id="1.17.5.2" evidence="7"/>
<dbReference type="Proteomes" id="UP000236884">
    <property type="component" value="Chromosome"/>
</dbReference>
<dbReference type="SUPFAM" id="SSF54292">
    <property type="entry name" value="2Fe-2S ferredoxin-like"/>
    <property type="match status" value="1"/>
</dbReference>
<dbReference type="Gene3D" id="1.10.150.120">
    <property type="entry name" value="[2Fe-2S]-binding domain"/>
    <property type="match status" value="1"/>
</dbReference>
<dbReference type="FunFam" id="3.10.20.30:FF:000020">
    <property type="entry name" value="Xanthine dehydrogenase iron-sulfur subunit"/>
    <property type="match status" value="1"/>
</dbReference>
<dbReference type="AlphaFoldDB" id="A0A0S3PQC1"/>
<sequence length="159" mass="17093">MTDKVDITLAVNGRDYDIRVEPRRTLADTLRDDCGLTGTHLGCEHGVCGACTVIVDGAPVRSCLMFAVQAEGKAVRTVEGLANGDTLHPLQQAFMDHHGLQCGFCTPGFLMLATGVLEREPDISDEDLVDVLSSNLCRCTGYQNIIKAVRAAAAEMRAK</sequence>
<protein>
    <submittedName>
        <fullName evidence="7">Caffeine dehydrogenase subunit gamma</fullName>
        <ecNumber evidence="7">1.17.5.2</ecNumber>
    </submittedName>
</protein>
<evidence type="ECO:0000256" key="2">
    <source>
        <dbReference type="ARBA" id="ARBA00022723"/>
    </source>
</evidence>
<dbReference type="InterPro" id="IPR012675">
    <property type="entry name" value="Beta-grasp_dom_sf"/>
</dbReference>
<dbReference type="PROSITE" id="PS00197">
    <property type="entry name" value="2FE2S_FER_1"/>
    <property type="match status" value="1"/>
</dbReference>
<gene>
    <name evidence="7" type="primary">cdhC_1</name>
    <name evidence="7" type="ORF">GJW-30_1_00626</name>
</gene>
<feature type="domain" description="2Fe-2S ferredoxin-type" evidence="6">
    <location>
        <begin position="5"/>
        <end position="81"/>
    </location>
</feature>
<dbReference type="InterPro" id="IPR002888">
    <property type="entry name" value="2Fe-2S-bd"/>
</dbReference>
<dbReference type="RefSeq" id="WP_096351540.1">
    <property type="nucleotide sequence ID" value="NZ_AP014946.1"/>
</dbReference>
<keyword evidence="4" id="KW-0408">Iron</keyword>
<dbReference type="SUPFAM" id="SSF47741">
    <property type="entry name" value="CO dehydrogenase ISP C-domain like"/>
    <property type="match status" value="1"/>
</dbReference>
<dbReference type="KEGG" id="vgo:GJW-30_1_00626"/>
<keyword evidence="3 7" id="KW-0560">Oxidoreductase</keyword>
<dbReference type="InterPro" id="IPR051452">
    <property type="entry name" value="Diverse_Oxidoreductases"/>
</dbReference>
<reference evidence="7 8" key="1">
    <citation type="submission" date="2015-08" db="EMBL/GenBank/DDBJ databases">
        <title>Investigation of the bacterial diversity of lava forest soil.</title>
        <authorList>
            <person name="Lee J.S."/>
        </authorList>
    </citation>
    <scope>NUCLEOTIDE SEQUENCE [LARGE SCALE GENOMIC DNA]</scope>
    <source>
        <strain evidence="7 8">GJW-30</strain>
    </source>
</reference>
<organism evidence="7 8">
    <name type="scientific">Variibacter gotjawalensis</name>
    <dbReference type="NCBI Taxonomy" id="1333996"/>
    <lineage>
        <taxon>Bacteria</taxon>
        <taxon>Pseudomonadati</taxon>
        <taxon>Pseudomonadota</taxon>
        <taxon>Alphaproteobacteria</taxon>
        <taxon>Hyphomicrobiales</taxon>
        <taxon>Nitrobacteraceae</taxon>
        <taxon>Variibacter</taxon>
    </lineage>
</organism>
<keyword evidence="8" id="KW-1185">Reference proteome</keyword>
<accession>A0A0S3PQC1</accession>
<dbReference type="GO" id="GO:0051537">
    <property type="term" value="F:2 iron, 2 sulfur cluster binding"/>
    <property type="evidence" value="ECO:0007669"/>
    <property type="project" value="UniProtKB-KW"/>
</dbReference>
<dbReference type="InterPro" id="IPR036884">
    <property type="entry name" value="2Fe-2S-bd_dom_sf"/>
</dbReference>
<dbReference type="GO" id="GO:0034875">
    <property type="term" value="F:caffeine oxidase activity"/>
    <property type="evidence" value="ECO:0007669"/>
    <property type="project" value="UniProtKB-EC"/>
</dbReference>
<keyword evidence="5" id="KW-0411">Iron-sulfur</keyword>
<dbReference type="PANTHER" id="PTHR44379">
    <property type="entry name" value="OXIDOREDUCTASE WITH IRON-SULFUR SUBUNIT"/>
    <property type="match status" value="1"/>
</dbReference>
<dbReference type="InterPro" id="IPR036010">
    <property type="entry name" value="2Fe-2S_ferredoxin-like_sf"/>
</dbReference>
<dbReference type="EMBL" id="AP014946">
    <property type="protein sequence ID" value="BAT58111.1"/>
    <property type="molecule type" value="Genomic_DNA"/>
</dbReference>
<evidence type="ECO:0000259" key="6">
    <source>
        <dbReference type="PROSITE" id="PS51085"/>
    </source>
</evidence>
<keyword evidence="2" id="KW-0479">Metal-binding</keyword>
<dbReference type="GO" id="GO:0046872">
    <property type="term" value="F:metal ion binding"/>
    <property type="evidence" value="ECO:0007669"/>
    <property type="project" value="UniProtKB-KW"/>
</dbReference>
<dbReference type="CDD" id="cd00207">
    <property type="entry name" value="fer2"/>
    <property type="match status" value="1"/>
</dbReference>
<dbReference type="OrthoDB" id="9806714at2"/>
<evidence type="ECO:0000313" key="8">
    <source>
        <dbReference type="Proteomes" id="UP000236884"/>
    </source>
</evidence>
<dbReference type="PANTHER" id="PTHR44379:SF5">
    <property type="entry name" value="OXIDOREDUCTASE WITH IRON-SULFUR SUBUNIT"/>
    <property type="match status" value="1"/>
</dbReference>
<evidence type="ECO:0000313" key="7">
    <source>
        <dbReference type="EMBL" id="BAT58111.1"/>
    </source>
</evidence>
<keyword evidence="1" id="KW-0001">2Fe-2S</keyword>
<dbReference type="Gene3D" id="3.10.20.30">
    <property type="match status" value="1"/>
</dbReference>
<evidence type="ECO:0000256" key="1">
    <source>
        <dbReference type="ARBA" id="ARBA00022714"/>
    </source>
</evidence>
<dbReference type="InterPro" id="IPR001041">
    <property type="entry name" value="2Fe-2S_ferredoxin-type"/>
</dbReference>
<evidence type="ECO:0000256" key="3">
    <source>
        <dbReference type="ARBA" id="ARBA00023002"/>
    </source>
</evidence>